<dbReference type="InterPro" id="IPR050283">
    <property type="entry name" value="E-box_TF_Regulators"/>
</dbReference>
<dbReference type="PANTHER" id="PTHR23349">
    <property type="entry name" value="BASIC HELIX-LOOP-HELIX TRANSCRIPTION FACTOR, TWIST"/>
    <property type="match status" value="1"/>
</dbReference>
<dbReference type="SMART" id="SM00353">
    <property type="entry name" value="HLH"/>
    <property type="match status" value="1"/>
</dbReference>
<dbReference type="Pfam" id="PF00010">
    <property type="entry name" value="HLH"/>
    <property type="match status" value="1"/>
</dbReference>
<dbReference type="GO" id="GO:0000981">
    <property type="term" value="F:DNA-binding transcription factor activity, RNA polymerase II-specific"/>
    <property type="evidence" value="ECO:0007669"/>
    <property type="project" value="TreeGrafter"/>
</dbReference>
<accession>A0AAV6VY47</accession>
<feature type="region of interest" description="Disordered" evidence="1">
    <location>
        <begin position="22"/>
        <end position="42"/>
    </location>
</feature>
<feature type="compositionally biased region" description="Basic residues" evidence="1">
    <location>
        <begin position="33"/>
        <end position="42"/>
    </location>
</feature>
<dbReference type="GO" id="GO:0000977">
    <property type="term" value="F:RNA polymerase II transcription regulatory region sequence-specific DNA binding"/>
    <property type="evidence" value="ECO:0007669"/>
    <property type="project" value="TreeGrafter"/>
</dbReference>
<keyword evidence="4" id="KW-1185">Reference proteome</keyword>
<dbReference type="Gene3D" id="4.10.280.10">
    <property type="entry name" value="Helix-loop-helix DNA-binding domain"/>
    <property type="match status" value="1"/>
</dbReference>
<dbReference type="AlphaFoldDB" id="A0AAV6VY47"/>
<name>A0AAV6VY47_9ARAC</name>
<dbReference type="InterPro" id="IPR011598">
    <property type="entry name" value="bHLH_dom"/>
</dbReference>
<dbReference type="SUPFAM" id="SSF47459">
    <property type="entry name" value="HLH, helix-loop-helix DNA-binding domain"/>
    <property type="match status" value="1"/>
</dbReference>
<gene>
    <name evidence="3" type="ORF">JTE90_016860</name>
</gene>
<sequence>MEFDKKLLSALVVNYNEQHSCKRRGVSGGAPKHSSKNKKERRRTLSLNTGFAELRQRLPNLPADTKLSKIRTLRLAASYITHLRQLLAEAPPYNPMQHLNNAAPQIHMTEVAMDKVAFSPEPVEKRTSGRTGWPQHVWALELKQENPT</sequence>
<reference evidence="3 4" key="1">
    <citation type="journal article" date="2022" name="Nat. Ecol. Evol.">
        <title>A masculinizing supergene underlies an exaggerated male reproductive morph in a spider.</title>
        <authorList>
            <person name="Hendrickx F."/>
            <person name="De Corte Z."/>
            <person name="Sonet G."/>
            <person name="Van Belleghem S.M."/>
            <person name="Kostlbacher S."/>
            <person name="Vangestel C."/>
        </authorList>
    </citation>
    <scope>NUCLEOTIDE SEQUENCE [LARGE SCALE GENOMIC DNA]</scope>
    <source>
        <strain evidence="3">W744_W776</strain>
    </source>
</reference>
<dbReference type="GO" id="GO:0046983">
    <property type="term" value="F:protein dimerization activity"/>
    <property type="evidence" value="ECO:0007669"/>
    <property type="project" value="InterPro"/>
</dbReference>
<dbReference type="EMBL" id="JAFNEN010000006">
    <property type="protein sequence ID" value="KAG8201385.1"/>
    <property type="molecule type" value="Genomic_DNA"/>
</dbReference>
<proteinExistence type="predicted"/>
<dbReference type="InterPro" id="IPR036638">
    <property type="entry name" value="HLH_DNA-bd_sf"/>
</dbReference>
<protein>
    <recommendedName>
        <fullName evidence="2">BHLH domain-containing protein</fullName>
    </recommendedName>
</protein>
<dbReference type="Proteomes" id="UP000827092">
    <property type="component" value="Unassembled WGS sequence"/>
</dbReference>
<comment type="caution">
    <text evidence="3">The sequence shown here is derived from an EMBL/GenBank/DDBJ whole genome shotgun (WGS) entry which is preliminary data.</text>
</comment>
<evidence type="ECO:0000256" key="1">
    <source>
        <dbReference type="SAM" id="MobiDB-lite"/>
    </source>
</evidence>
<evidence type="ECO:0000259" key="2">
    <source>
        <dbReference type="PROSITE" id="PS50888"/>
    </source>
</evidence>
<dbReference type="GO" id="GO:0032502">
    <property type="term" value="P:developmental process"/>
    <property type="evidence" value="ECO:0007669"/>
    <property type="project" value="TreeGrafter"/>
</dbReference>
<evidence type="ECO:0000313" key="4">
    <source>
        <dbReference type="Proteomes" id="UP000827092"/>
    </source>
</evidence>
<organism evidence="3 4">
    <name type="scientific">Oedothorax gibbosus</name>
    <dbReference type="NCBI Taxonomy" id="931172"/>
    <lineage>
        <taxon>Eukaryota</taxon>
        <taxon>Metazoa</taxon>
        <taxon>Ecdysozoa</taxon>
        <taxon>Arthropoda</taxon>
        <taxon>Chelicerata</taxon>
        <taxon>Arachnida</taxon>
        <taxon>Araneae</taxon>
        <taxon>Araneomorphae</taxon>
        <taxon>Entelegynae</taxon>
        <taxon>Araneoidea</taxon>
        <taxon>Linyphiidae</taxon>
        <taxon>Erigoninae</taxon>
        <taxon>Oedothorax</taxon>
    </lineage>
</organism>
<feature type="domain" description="BHLH" evidence="2">
    <location>
        <begin position="31"/>
        <end position="83"/>
    </location>
</feature>
<dbReference type="PANTHER" id="PTHR23349:SF68">
    <property type="entry name" value="FI14601P"/>
    <property type="match status" value="1"/>
</dbReference>
<evidence type="ECO:0000313" key="3">
    <source>
        <dbReference type="EMBL" id="KAG8201385.1"/>
    </source>
</evidence>
<dbReference type="PROSITE" id="PS50888">
    <property type="entry name" value="BHLH"/>
    <property type="match status" value="1"/>
</dbReference>